<organism evidence="5 6">
    <name type="scientific">Streptococcus criceti HS-6</name>
    <dbReference type="NCBI Taxonomy" id="873449"/>
    <lineage>
        <taxon>Bacteria</taxon>
        <taxon>Bacillati</taxon>
        <taxon>Bacillota</taxon>
        <taxon>Bacilli</taxon>
        <taxon>Lactobacillales</taxon>
        <taxon>Streptococcaceae</taxon>
        <taxon>Streptococcus</taxon>
    </lineage>
</organism>
<feature type="domain" description="HTH hxlR-type" evidence="4">
    <location>
        <begin position="9"/>
        <end position="104"/>
    </location>
</feature>
<dbReference type="Gene3D" id="1.10.10.10">
    <property type="entry name" value="Winged helix-like DNA-binding domain superfamily/Winged helix DNA-binding domain"/>
    <property type="match status" value="1"/>
</dbReference>
<accession>G5JR89</accession>
<dbReference type="STRING" id="873449.STRCR_0674"/>
<dbReference type="RefSeq" id="WP_004228873.1">
    <property type="nucleotide sequence ID" value="NZ_AEUV02000002.1"/>
</dbReference>
<comment type="caution">
    <text evidence="5">The sequence shown here is derived from an EMBL/GenBank/DDBJ whole genome shotgun (WGS) entry which is preliminary data.</text>
</comment>
<dbReference type="AlphaFoldDB" id="G5JR89"/>
<gene>
    <name evidence="5" type="ORF">STRCR_0674</name>
</gene>
<evidence type="ECO:0000313" key="5">
    <source>
        <dbReference type="EMBL" id="EHI74953.1"/>
    </source>
</evidence>
<dbReference type="InterPro" id="IPR036388">
    <property type="entry name" value="WH-like_DNA-bd_sf"/>
</dbReference>
<keyword evidence="3" id="KW-0804">Transcription</keyword>
<evidence type="ECO:0000256" key="3">
    <source>
        <dbReference type="ARBA" id="ARBA00023163"/>
    </source>
</evidence>
<protein>
    <recommendedName>
        <fullName evidence="4">HTH hxlR-type domain-containing protein</fullName>
    </recommendedName>
</protein>
<name>G5JR89_STRCG</name>
<dbReference type="Proteomes" id="UP000004322">
    <property type="component" value="Unassembled WGS sequence"/>
</dbReference>
<dbReference type="Pfam" id="PF01638">
    <property type="entry name" value="HxlR"/>
    <property type="match status" value="1"/>
</dbReference>
<dbReference type="SUPFAM" id="SSF46785">
    <property type="entry name" value="Winged helix' DNA-binding domain"/>
    <property type="match status" value="1"/>
</dbReference>
<dbReference type="PANTHER" id="PTHR33204:SF29">
    <property type="entry name" value="TRANSCRIPTIONAL REGULATOR"/>
    <property type="match status" value="1"/>
</dbReference>
<evidence type="ECO:0000259" key="4">
    <source>
        <dbReference type="PROSITE" id="PS51118"/>
    </source>
</evidence>
<evidence type="ECO:0000256" key="2">
    <source>
        <dbReference type="ARBA" id="ARBA00023125"/>
    </source>
</evidence>
<dbReference type="eggNOG" id="COG1733">
    <property type="taxonomic scope" value="Bacteria"/>
</dbReference>
<keyword evidence="2" id="KW-0238">DNA-binding</keyword>
<dbReference type="GO" id="GO:0003677">
    <property type="term" value="F:DNA binding"/>
    <property type="evidence" value="ECO:0007669"/>
    <property type="project" value="UniProtKB-KW"/>
</dbReference>
<dbReference type="OrthoDB" id="9791143at2"/>
<dbReference type="PROSITE" id="PS51118">
    <property type="entry name" value="HTH_HXLR"/>
    <property type="match status" value="1"/>
</dbReference>
<evidence type="ECO:0000313" key="6">
    <source>
        <dbReference type="Proteomes" id="UP000004322"/>
    </source>
</evidence>
<sequence>MQTNTHWNCGVSRLMDSTSGKWKLNIIWIISQHEPIRFNQLKREVEGITKTMLTRALNDLIVDGLVLKTDLQTLPFHTQYRLTAKGQELLKLLLKLNTWGKDNM</sequence>
<reference evidence="5" key="1">
    <citation type="submission" date="2011-07" db="EMBL/GenBank/DDBJ databases">
        <authorList>
            <person name="Stanhope M.J."/>
            <person name="Durkin A.S."/>
            <person name="Hostetler J."/>
            <person name="Kim M."/>
            <person name="Radune D."/>
            <person name="Singh I."/>
            <person name="Town C.D."/>
        </authorList>
    </citation>
    <scope>NUCLEOTIDE SEQUENCE [LARGE SCALE GENOMIC DNA]</scope>
    <source>
        <strain evidence="5">HS-6</strain>
    </source>
</reference>
<evidence type="ECO:0000256" key="1">
    <source>
        <dbReference type="ARBA" id="ARBA00023015"/>
    </source>
</evidence>
<dbReference type="InterPro" id="IPR036390">
    <property type="entry name" value="WH_DNA-bd_sf"/>
</dbReference>
<dbReference type="PANTHER" id="PTHR33204">
    <property type="entry name" value="TRANSCRIPTIONAL REGULATOR, MARR FAMILY"/>
    <property type="match status" value="1"/>
</dbReference>
<dbReference type="InterPro" id="IPR002577">
    <property type="entry name" value="HTH_HxlR"/>
</dbReference>
<proteinExistence type="predicted"/>
<keyword evidence="6" id="KW-1185">Reference proteome</keyword>
<keyword evidence="1" id="KW-0805">Transcription regulation</keyword>
<dbReference type="EMBL" id="AEUV02000002">
    <property type="protein sequence ID" value="EHI74953.1"/>
    <property type="molecule type" value="Genomic_DNA"/>
</dbReference>